<reference evidence="2 3" key="1">
    <citation type="submission" date="2017-07" db="EMBL/GenBank/DDBJ databases">
        <title>Leptospira spp. isolated from tropical soils.</title>
        <authorList>
            <person name="Thibeaux R."/>
            <person name="Iraola G."/>
            <person name="Ferres I."/>
            <person name="Bierque E."/>
            <person name="Girault D."/>
            <person name="Soupe-Gilbert M.-E."/>
            <person name="Picardeau M."/>
            <person name="Goarant C."/>
        </authorList>
    </citation>
    <scope>NUCLEOTIDE SEQUENCE [LARGE SCALE GENOMIC DNA]</scope>
    <source>
        <strain evidence="2 3">FH4-C-A2</strain>
    </source>
</reference>
<dbReference type="Proteomes" id="UP000231926">
    <property type="component" value="Unassembled WGS sequence"/>
</dbReference>
<sequence>MNTKTKSILKSIGAVFTGILINVIPALAIDAVLHITNCYPPMGERMSDSLFILAISYRLALAILGGFFTAKLSPHSPIGHVITLGVIGTIASTLGHIQMGDQGPAWYSIGLIVISIPLSWLGGIILLKRKG</sequence>
<protein>
    <submittedName>
        <fullName evidence="2">Uncharacterized protein</fullName>
    </submittedName>
</protein>
<organism evidence="2 3">
    <name type="scientific">Leptospira saintgironsiae</name>
    <dbReference type="NCBI Taxonomy" id="2023183"/>
    <lineage>
        <taxon>Bacteria</taxon>
        <taxon>Pseudomonadati</taxon>
        <taxon>Spirochaetota</taxon>
        <taxon>Spirochaetia</taxon>
        <taxon>Leptospirales</taxon>
        <taxon>Leptospiraceae</taxon>
        <taxon>Leptospira</taxon>
    </lineage>
</organism>
<evidence type="ECO:0000313" key="3">
    <source>
        <dbReference type="Proteomes" id="UP000231926"/>
    </source>
</evidence>
<dbReference type="OrthoDB" id="343256at2"/>
<gene>
    <name evidence="2" type="ORF">CH362_06835</name>
</gene>
<keyword evidence="1" id="KW-0812">Transmembrane</keyword>
<feature type="transmembrane region" description="Helical" evidence="1">
    <location>
        <begin position="12"/>
        <end position="29"/>
    </location>
</feature>
<keyword evidence="1" id="KW-0472">Membrane</keyword>
<dbReference type="AlphaFoldDB" id="A0A2M9YF03"/>
<comment type="caution">
    <text evidence="2">The sequence shown here is derived from an EMBL/GenBank/DDBJ whole genome shotgun (WGS) entry which is preliminary data.</text>
</comment>
<dbReference type="EMBL" id="NPDR01000002">
    <property type="protein sequence ID" value="PJZ50026.1"/>
    <property type="molecule type" value="Genomic_DNA"/>
</dbReference>
<feature type="transmembrane region" description="Helical" evidence="1">
    <location>
        <begin position="49"/>
        <end position="69"/>
    </location>
</feature>
<proteinExistence type="predicted"/>
<feature type="transmembrane region" description="Helical" evidence="1">
    <location>
        <begin position="105"/>
        <end position="127"/>
    </location>
</feature>
<accession>A0A2M9YF03</accession>
<feature type="transmembrane region" description="Helical" evidence="1">
    <location>
        <begin position="81"/>
        <end position="99"/>
    </location>
</feature>
<dbReference type="RefSeq" id="WP_100709608.1">
    <property type="nucleotide sequence ID" value="NZ_NPDR01000002.1"/>
</dbReference>
<evidence type="ECO:0000256" key="1">
    <source>
        <dbReference type="SAM" id="Phobius"/>
    </source>
</evidence>
<name>A0A2M9YF03_9LEPT</name>
<keyword evidence="3" id="KW-1185">Reference proteome</keyword>
<keyword evidence="1" id="KW-1133">Transmembrane helix</keyword>
<evidence type="ECO:0000313" key="2">
    <source>
        <dbReference type="EMBL" id="PJZ50026.1"/>
    </source>
</evidence>